<reference evidence="2 3" key="1">
    <citation type="submission" date="2023-11" db="EMBL/GenBank/DDBJ databases">
        <title>MicrobeMod: A computational toolkit for identifying prokaryotic methylation and restriction-modification with nanopore sequencing.</title>
        <authorList>
            <person name="Crits-Christoph A."/>
            <person name="Kang S.C."/>
            <person name="Lee H."/>
            <person name="Ostrov N."/>
        </authorList>
    </citation>
    <scope>NUCLEOTIDE SEQUENCE [LARGE SCALE GENOMIC DNA]</scope>
    <source>
        <strain evidence="2 3">ATCC 49870</strain>
    </source>
</reference>
<accession>A0ABZ0YUM1</accession>
<organism evidence="2 3">
    <name type="scientific">Guyparkeria halophila</name>
    <dbReference type="NCBI Taxonomy" id="47960"/>
    <lineage>
        <taxon>Bacteria</taxon>
        <taxon>Pseudomonadati</taxon>
        <taxon>Pseudomonadota</taxon>
        <taxon>Gammaproteobacteria</taxon>
        <taxon>Chromatiales</taxon>
        <taxon>Thioalkalibacteraceae</taxon>
        <taxon>Guyparkeria</taxon>
    </lineage>
</organism>
<proteinExistence type="predicted"/>
<dbReference type="RefSeq" id="WP_322520893.1">
    <property type="nucleotide sequence ID" value="NZ_CP140153.1"/>
</dbReference>
<dbReference type="Proteomes" id="UP001327459">
    <property type="component" value="Chromosome"/>
</dbReference>
<sequence>MKQSKTGKVVGLTALAGALTLVLAGCSSPKADFEAACEKNSGDAEGCACMSERLDKNLSEEQFGELVELMLAEDAPLEEVGARLDENTFQELMIAAKQCETRP</sequence>
<gene>
    <name evidence="2" type="ORF">SR882_08895</name>
</gene>
<protein>
    <recommendedName>
        <fullName evidence="4">Lipoprotein</fullName>
    </recommendedName>
</protein>
<feature type="signal peptide" evidence="1">
    <location>
        <begin position="1"/>
        <end position="24"/>
    </location>
</feature>
<keyword evidence="3" id="KW-1185">Reference proteome</keyword>
<evidence type="ECO:0000313" key="2">
    <source>
        <dbReference type="EMBL" id="WQH15870.1"/>
    </source>
</evidence>
<name>A0ABZ0YUM1_9GAMM</name>
<evidence type="ECO:0000256" key="1">
    <source>
        <dbReference type="SAM" id="SignalP"/>
    </source>
</evidence>
<evidence type="ECO:0008006" key="4">
    <source>
        <dbReference type="Google" id="ProtNLM"/>
    </source>
</evidence>
<dbReference type="PROSITE" id="PS51257">
    <property type="entry name" value="PROKAR_LIPOPROTEIN"/>
    <property type="match status" value="1"/>
</dbReference>
<dbReference type="EMBL" id="CP140153">
    <property type="protein sequence ID" value="WQH15870.1"/>
    <property type="molecule type" value="Genomic_DNA"/>
</dbReference>
<evidence type="ECO:0000313" key="3">
    <source>
        <dbReference type="Proteomes" id="UP001327459"/>
    </source>
</evidence>
<feature type="chain" id="PRO_5046723926" description="Lipoprotein" evidence="1">
    <location>
        <begin position="25"/>
        <end position="103"/>
    </location>
</feature>
<keyword evidence="1" id="KW-0732">Signal</keyword>